<dbReference type="GO" id="GO:0033819">
    <property type="term" value="F:lipoyl(octanoyl) transferase activity"/>
    <property type="evidence" value="ECO:0007669"/>
    <property type="project" value="TreeGrafter"/>
</dbReference>
<evidence type="ECO:0000256" key="1">
    <source>
        <dbReference type="SAM" id="MobiDB-lite"/>
    </source>
</evidence>
<evidence type="ECO:0000259" key="2">
    <source>
        <dbReference type="PROSITE" id="PS51733"/>
    </source>
</evidence>
<dbReference type="AlphaFoldDB" id="A0AAN6P894"/>
<dbReference type="PROSITE" id="PS51733">
    <property type="entry name" value="BPL_LPL_CATALYTIC"/>
    <property type="match status" value="1"/>
</dbReference>
<sequence length="351" mass="37206">MAPLRLRHLHLPSIHPHYIPYRLASRVQEHLRRQHLDFKDGSAPDQPPPPTLLSFTPSPIYTLGRRQTAPLTQAEAVRLTAPLQIPGHGTADSQNGSSTGGVLIPPELIHSPRGGLTTYHGPGQVVLWPVLDLKSPSHKSFSVKCYARLLEETTIATLRSLFGIDAFTTDDPGVWVRVRRPIPSFTSPAQGRKPGEPGEEGEAGGDRDGGERAKIAALGVHLRRHVTALGTAINVAMPGPEVTDERVNPWARIVACGLAGRGVTSVAGETSVKGEVASASAASGGAGRERLVAGAWAGELARRIGLGAGGVEVVETGEVVRLMEALLLAAGGGGDETREERGYVERMREGI</sequence>
<comment type="caution">
    <text evidence="3">The sequence shown here is derived from an EMBL/GenBank/DDBJ whole genome shotgun (WGS) entry which is preliminary data.</text>
</comment>
<dbReference type="EMBL" id="MU854526">
    <property type="protein sequence ID" value="KAK4033505.1"/>
    <property type="molecule type" value="Genomic_DNA"/>
</dbReference>
<gene>
    <name evidence="3" type="ORF">C8A01DRAFT_19555</name>
</gene>
<dbReference type="Pfam" id="PF21948">
    <property type="entry name" value="LplA-B_cat"/>
    <property type="match status" value="1"/>
</dbReference>
<evidence type="ECO:0000313" key="3">
    <source>
        <dbReference type="EMBL" id="KAK4033505.1"/>
    </source>
</evidence>
<keyword evidence="4" id="KW-1185">Reference proteome</keyword>
<proteinExistence type="predicted"/>
<feature type="region of interest" description="Disordered" evidence="1">
    <location>
        <begin position="38"/>
        <end position="57"/>
    </location>
</feature>
<dbReference type="PANTHER" id="PTHR10993">
    <property type="entry name" value="OCTANOYLTRANSFERASE"/>
    <property type="match status" value="1"/>
</dbReference>
<dbReference type="GO" id="GO:0009249">
    <property type="term" value="P:protein lipoylation"/>
    <property type="evidence" value="ECO:0007669"/>
    <property type="project" value="TreeGrafter"/>
</dbReference>
<dbReference type="PANTHER" id="PTHR10993:SF7">
    <property type="entry name" value="LIPOYLTRANSFERASE 2, MITOCHONDRIAL-RELATED"/>
    <property type="match status" value="1"/>
</dbReference>
<dbReference type="InterPro" id="IPR045864">
    <property type="entry name" value="aa-tRNA-synth_II/BPL/LPL"/>
</dbReference>
<name>A0AAN6P894_9PEZI</name>
<organism evidence="3 4">
    <name type="scientific">Parachaetomium inaequale</name>
    <dbReference type="NCBI Taxonomy" id="2588326"/>
    <lineage>
        <taxon>Eukaryota</taxon>
        <taxon>Fungi</taxon>
        <taxon>Dikarya</taxon>
        <taxon>Ascomycota</taxon>
        <taxon>Pezizomycotina</taxon>
        <taxon>Sordariomycetes</taxon>
        <taxon>Sordariomycetidae</taxon>
        <taxon>Sordariales</taxon>
        <taxon>Chaetomiaceae</taxon>
        <taxon>Parachaetomium</taxon>
    </lineage>
</organism>
<dbReference type="Proteomes" id="UP001303115">
    <property type="component" value="Unassembled WGS sequence"/>
</dbReference>
<accession>A0AAN6P894</accession>
<feature type="domain" description="BPL/LPL catalytic" evidence="2">
    <location>
        <begin position="46"/>
        <end position="284"/>
    </location>
</feature>
<protein>
    <submittedName>
        <fullName evidence="3">Octanoyltransferase</fullName>
    </submittedName>
</protein>
<evidence type="ECO:0000313" key="4">
    <source>
        <dbReference type="Proteomes" id="UP001303115"/>
    </source>
</evidence>
<dbReference type="SUPFAM" id="SSF55681">
    <property type="entry name" value="Class II aaRS and biotin synthetases"/>
    <property type="match status" value="1"/>
</dbReference>
<dbReference type="InterPro" id="IPR004143">
    <property type="entry name" value="BPL_LPL_catalytic"/>
</dbReference>
<reference evidence="4" key="1">
    <citation type="journal article" date="2023" name="Mol. Phylogenet. Evol.">
        <title>Genome-scale phylogeny and comparative genomics of the fungal order Sordariales.</title>
        <authorList>
            <person name="Hensen N."/>
            <person name="Bonometti L."/>
            <person name="Westerberg I."/>
            <person name="Brannstrom I.O."/>
            <person name="Guillou S."/>
            <person name="Cros-Aarteil S."/>
            <person name="Calhoun S."/>
            <person name="Haridas S."/>
            <person name="Kuo A."/>
            <person name="Mondo S."/>
            <person name="Pangilinan J."/>
            <person name="Riley R."/>
            <person name="LaButti K."/>
            <person name="Andreopoulos B."/>
            <person name="Lipzen A."/>
            <person name="Chen C."/>
            <person name="Yan M."/>
            <person name="Daum C."/>
            <person name="Ng V."/>
            <person name="Clum A."/>
            <person name="Steindorff A."/>
            <person name="Ohm R.A."/>
            <person name="Martin F."/>
            <person name="Silar P."/>
            <person name="Natvig D.O."/>
            <person name="Lalanne C."/>
            <person name="Gautier V."/>
            <person name="Ament-Velasquez S.L."/>
            <person name="Kruys A."/>
            <person name="Hutchinson M.I."/>
            <person name="Powell A.J."/>
            <person name="Barry K."/>
            <person name="Miller A.N."/>
            <person name="Grigoriev I.V."/>
            <person name="Debuchy R."/>
            <person name="Gladieux P."/>
            <person name="Hiltunen Thoren M."/>
            <person name="Johannesson H."/>
        </authorList>
    </citation>
    <scope>NUCLEOTIDE SEQUENCE [LARGE SCALE GENOMIC DNA]</scope>
    <source>
        <strain evidence="4">CBS 284.82</strain>
    </source>
</reference>
<dbReference type="Gene3D" id="3.30.930.10">
    <property type="entry name" value="Bira Bifunctional Protein, Domain 2"/>
    <property type="match status" value="1"/>
</dbReference>
<feature type="region of interest" description="Disordered" evidence="1">
    <location>
        <begin position="182"/>
        <end position="210"/>
    </location>
</feature>